<accession>A0A1F6YMG4</accession>
<dbReference type="AlphaFoldDB" id="A0A1F6YMG4"/>
<comment type="caution">
    <text evidence="1">The sequence shown here is derived from an EMBL/GenBank/DDBJ whole genome shotgun (WGS) entry which is preliminary data.</text>
</comment>
<name>A0A1F6YMG4_9BACT</name>
<proteinExistence type="predicted"/>
<sequence length="127" mass="15745">MQSETKTCQNCKKDFIIEPDDFGFYEKMKVPTPTFCPECRIKRRLNWQGYRIFYKRMNLLLPHLCSNCRHFQRNKFRNPLKLWHRQCMCDKEHAHHKGRCDIKFETSYASNRPEIVYYEKYYQQEVY</sequence>
<evidence type="ECO:0000313" key="2">
    <source>
        <dbReference type="Proteomes" id="UP000178138"/>
    </source>
</evidence>
<gene>
    <name evidence="1" type="ORF">A2225_02580</name>
</gene>
<dbReference type="EMBL" id="MFVZ01000012">
    <property type="protein sequence ID" value="OGJ07554.1"/>
    <property type="molecule type" value="Genomic_DNA"/>
</dbReference>
<organism evidence="1 2">
    <name type="scientific">Candidatus Nomurabacteria bacterium RIFOXYA2_FULL_42_12</name>
    <dbReference type="NCBI Taxonomy" id="1801801"/>
    <lineage>
        <taxon>Bacteria</taxon>
        <taxon>Candidatus Nomuraibacteriota</taxon>
    </lineage>
</organism>
<dbReference type="Proteomes" id="UP000178138">
    <property type="component" value="Unassembled WGS sequence"/>
</dbReference>
<reference evidence="1 2" key="1">
    <citation type="journal article" date="2016" name="Nat. Commun.">
        <title>Thousands of microbial genomes shed light on interconnected biogeochemical processes in an aquifer system.</title>
        <authorList>
            <person name="Anantharaman K."/>
            <person name="Brown C.T."/>
            <person name="Hug L.A."/>
            <person name="Sharon I."/>
            <person name="Castelle C.J."/>
            <person name="Probst A.J."/>
            <person name="Thomas B.C."/>
            <person name="Singh A."/>
            <person name="Wilkins M.J."/>
            <person name="Karaoz U."/>
            <person name="Brodie E.L."/>
            <person name="Williams K.H."/>
            <person name="Hubbard S.S."/>
            <person name="Banfield J.F."/>
        </authorList>
    </citation>
    <scope>NUCLEOTIDE SEQUENCE [LARGE SCALE GENOMIC DNA]</scope>
</reference>
<evidence type="ECO:0000313" key="1">
    <source>
        <dbReference type="EMBL" id="OGJ07554.1"/>
    </source>
</evidence>
<protein>
    <submittedName>
        <fullName evidence="1">Uncharacterized protein</fullName>
    </submittedName>
</protein>